<accession>A0A0F8W8E5</accession>
<evidence type="ECO:0000313" key="1">
    <source>
        <dbReference type="EMBL" id="KKK53087.1"/>
    </source>
</evidence>
<comment type="caution">
    <text evidence="1">The sequence shown here is derived from an EMBL/GenBank/DDBJ whole genome shotgun (WGS) entry which is preliminary data.</text>
</comment>
<sequence>MAEKCPACGAKERKSDTVTTTFECGSVHWFDGKFDQTNKCKNNEIYNLRTKNKALRDANESRRKSIVNLDSAIRAMRYQIGMCNLTKALQIGEDSLLWNGYQWIENPESAAREAQVTAEALLEKG</sequence>
<dbReference type="AlphaFoldDB" id="A0A0F8W8E5"/>
<feature type="non-terminal residue" evidence="1">
    <location>
        <position position="125"/>
    </location>
</feature>
<dbReference type="EMBL" id="LAZR01066683">
    <property type="protein sequence ID" value="KKK53087.1"/>
    <property type="molecule type" value="Genomic_DNA"/>
</dbReference>
<protein>
    <submittedName>
        <fullName evidence="1">Uncharacterized protein</fullName>
    </submittedName>
</protein>
<name>A0A0F8W8E5_9ZZZZ</name>
<proteinExistence type="predicted"/>
<organism evidence="1">
    <name type="scientific">marine sediment metagenome</name>
    <dbReference type="NCBI Taxonomy" id="412755"/>
    <lineage>
        <taxon>unclassified sequences</taxon>
        <taxon>metagenomes</taxon>
        <taxon>ecological metagenomes</taxon>
    </lineage>
</organism>
<gene>
    <name evidence="1" type="ORF">LCGC14_3098280</name>
</gene>
<reference evidence="1" key="1">
    <citation type="journal article" date="2015" name="Nature">
        <title>Complex archaea that bridge the gap between prokaryotes and eukaryotes.</title>
        <authorList>
            <person name="Spang A."/>
            <person name="Saw J.H."/>
            <person name="Jorgensen S.L."/>
            <person name="Zaremba-Niedzwiedzka K."/>
            <person name="Martijn J."/>
            <person name="Lind A.E."/>
            <person name="van Eijk R."/>
            <person name="Schleper C."/>
            <person name="Guy L."/>
            <person name="Ettema T.J."/>
        </authorList>
    </citation>
    <scope>NUCLEOTIDE SEQUENCE</scope>
</reference>